<dbReference type="PROSITE" id="PS51257">
    <property type="entry name" value="PROKAR_LIPOPROTEIN"/>
    <property type="match status" value="1"/>
</dbReference>
<evidence type="ECO:0008006" key="4">
    <source>
        <dbReference type="Google" id="ProtNLM"/>
    </source>
</evidence>
<reference evidence="2 3" key="1">
    <citation type="submission" date="2016-11" db="EMBL/GenBank/DDBJ databases">
        <title>Whole genomes of Flavobacteriaceae.</title>
        <authorList>
            <person name="Stine C."/>
            <person name="Li C."/>
            <person name="Tadesse D."/>
        </authorList>
    </citation>
    <scope>NUCLEOTIDE SEQUENCE [LARGE SCALE GENOMIC DNA]</scope>
    <source>
        <strain evidence="2 3">DSM 18292</strain>
    </source>
</reference>
<gene>
    <name evidence="2" type="ORF">B0A66_05605</name>
</gene>
<organism evidence="2 3">
    <name type="scientific">Flavobacterium hercynium</name>
    <dbReference type="NCBI Taxonomy" id="387094"/>
    <lineage>
        <taxon>Bacteria</taxon>
        <taxon>Pseudomonadati</taxon>
        <taxon>Bacteroidota</taxon>
        <taxon>Flavobacteriia</taxon>
        <taxon>Flavobacteriales</taxon>
        <taxon>Flavobacteriaceae</taxon>
        <taxon>Flavobacterium</taxon>
    </lineage>
</organism>
<protein>
    <recommendedName>
        <fullName evidence="4">DUF4595 domain-containing protein</fullName>
    </recommendedName>
</protein>
<comment type="caution">
    <text evidence="2">The sequence shown here is derived from an EMBL/GenBank/DDBJ whole genome shotgun (WGS) entry which is preliminary data.</text>
</comment>
<keyword evidence="1" id="KW-0732">Signal</keyword>
<dbReference type="RefSeq" id="WP_089048874.1">
    <property type="nucleotide sequence ID" value="NZ_FXTV01000023.1"/>
</dbReference>
<name>A0A226HJY4_9FLAO</name>
<proteinExistence type="predicted"/>
<keyword evidence="3" id="KW-1185">Reference proteome</keyword>
<evidence type="ECO:0000256" key="1">
    <source>
        <dbReference type="SAM" id="SignalP"/>
    </source>
</evidence>
<sequence>MKVILCCLSVLLLFLSSCSNDDNSSNAKTVLAKNIVSKENGKERTRVFTYDGNKINTVTFSDGLVFKYTYTGDFITKREDYAEKDGKLNSSSELTYENGKLSKKIEREVGSKFYHVNRYIYNIDGTISLEQSYVDSETGIETYDSSEKYTYVNGNLVKVERFFSGSYNESIIEYDTKNSPFKNIIGFNLIVGDETTCSNNVIKVTRLPTEGAKTYLEKYTYKYDKNNYPIEQVITYQLGDYIFSETKQTKFTY</sequence>
<dbReference type="EMBL" id="MUGW01000011">
    <property type="protein sequence ID" value="OXA93976.1"/>
    <property type="molecule type" value="Genomic_DNA"/>
</dbReference>
<feature type="chain" id="PRO_5012307940" description="DUF4595 domain-containing protein" evidence="1">
    <location>
        <begin position="22"/>
        <end position="253"/>
    </location>
</feature>
<accession>A0A226HJY4</accession>
<dbReference type="Proteomes" id="UP000198345">
    <property type="component" value="Unassembled WGS sequence"/>
</dbReference>
<feature type="signal peptide" evidence="1">
    <location>
        <begin position="1"/>
        <end position="21"/>
    </location>
</feature>
<dbReference type="AlphaFoldDB" id="A0A226HJY4"/>
<evidence type="ECO:0000313" key="3">
    <source>
        <dbReference type="Proteomes" id="UP000198345"/>
    </source>
</evidence>
<dbReference type="OrthoDB" id="1376969at2"/>
<evidence type="ECO:0000313" key="2">
    <source>
        <dbReference type="EMBL" id="OXA93976.1"/>
    </source>
</evidence>